<name>A0ABU9HXY0_9FLAO</name>
<organism evidence="1 2">
    <name type="scientific">Flavobacterium arundinis</name>
    <dbReference type="NCBI Taxonomy" id="3139143"/>
    <lineage>
        <taxon>Bacteria</taxon>
        <taxon>Pseudomonadati</taxon>
        <taxon>Bacteroidota</taxon>
        <taxon>Flavobacteriia</taxon>
        <taxon>Flavobacteriales</taxon>
        <taxon>Flavobacteriaceae</taxon>
        <taxon>Flavobacterium</taxon>
    </lineage>
</organism>
<dbReference type="Proteomes" id="UP001464555">
    <property type="component" value="Unassembled WGS sequence"/>
</dbReference>
<keyword evidence="2" id="KW-1185">Reference proteome</keyword>
<evidence type="ECO:0000313" key="2">
    <source>
        <dbReference type="Proteomes" id="UP001464555"/>
    </source>
</evidence>
<evidence type="ECO:0000313" key="1">
    <source>
        <dbReference type="EMBL" id="MEL1245001.1"/>
    </source>
</evidence>
<gene>
    <name evidence="1" type="ORF">AAEO56_12055</name>
</gene>
<comment type="caution">
    <text evidence="1">The sequence shown here is derived from an EMBL/GenBank/DDBJ whole genome shotgun (WGS) entry which is preliminary data.</text>
</comment>
<reference evidence="1 2" key="1">
    <citation type="submission" date="2024-04" db="EMBL/GenBank/DDBJ databases">
        <title>Flavobacterium sp. DGU11 16S ribosomal RNA gene Genome sequencing and assembly.</title>
        <authorList>
            <person name="Park S."/>
        </authorList>
    </citation>
    <scope>NUCLEOTIDE SEQUENCE [LARGE SCALE GENOMIC DNA]</scope>
    <source>
        <strain evidence="1 2">DGU11</strain>
    </source>
</reference>
<dbReference type="RefSeq" id="WP_341697316.1">
    <property type="nucleotide sequence ID" value="NZ_JBBYHR010000006.1"/>
</dbReference>
<dbReference type="EMBL" id="JBBYHR010000006">
    <property type="protein sequence ID" value="MEL1245001.1"/>
    <property type="molecule type" value="Genomic_DNA"/>
</dbReference>
<sequence length="258" mass="29711">MRTNDIVIRLHGEDAPKLEIGNSDNYADFYRHLQQSISSRNADIVHKGDYFRYDQHLLPKDGDGFMTYVLFRELTLNDSGDDSAIWGILANEANRLDFPEVREHNEHQQLIELSAASDFNDDLTDDEDQDREEILIRIPGSREELEFDPSGTEGNTILYDKLAKLIYDKEAEIMYKGPKLIFEDNRDLFINPDAFSVYILFRSDRSSNYDDNDSLWANLASDLKVLSSITLLRLAPAYQVLLFTHSNEAVRETSNNFS</sequence>
<accession>A0ABU9HXY0</accession>
<protein>
    <submittedName>
        <fullName evidence="1">Uncharacterized protein</fullName>
    </submittedName>
</protein>
<proteinExistence type="predicted"/>